<sequence length="404" mass="45861">MSLHPYFAMHNQDRDTAQSIFAEPTTAETVVFFVSLAVNLSSFLLLGYAIWFREYPPMRAQHVAITVAIGIGGIIFNISNNLVQGMARYEGFLGVCKFWGAWVLVTLGAGVFLSSMNMRLVLFYRIFVTGNTYIRPKFSVTNFFRRFWPLIAIWSPSFISSIVISSISGPRGAWLLEDHGLRACDFSEEYLYWIYAYFAAQIVLSWVLYFRMRKVAKVFNGFRMAIWTLLIFTASLLISMVINIIKGSNYPWGRIAIALSNMVLINGYLWLILGPPVIGHLFWREQTMRNFMNSLHKDSLIAQQTRAHGLHARLYGMPDVDAFSSSPYSNHDVDDSFIDNENNPEHKPATAATTNFAEPAFITSTYQAQNYSAPTYAISNYDPANYSFGNPSITYTTTRNTHVL</sequence>
<proteinExistence type="predicted"/>
<feature type="transmembrane region" description="Helical" evidence="1">
    <location>
        <begin position="63"/>
        <end position="79"/>
    </location>
</feature>
<dbReference type="OrthoDB" id="5588958at2759"/>
<evidence type="ECO:0000313" key="3">
    <source>
        <dbReference type="Proteomes" id="UP001151516"/>
    </source>
</evidence>
<keyword evidence="1" id="KW-0472">Membrane</keyword>
<organism evidence="2 3">
    <name type="scientific">Coemansia spiralis</name>
    <dbReference type="NCBI Taxonomy" id="417178"/>
    <lineage>
        <taxon>Eukaryota</taxon>
        <taxon>Fungi</taxon>
        <taxon>Fungi incertae sedis</taxon>
        <taxon>Zoopagomycota</taxon>
        <taxon>Kickxellomycotina</taxon>
        <taxon>Kickxellomycetes</taxon>
        <taxon>Kickxellales</taxon>
        <taxon>Kickxellaceae</taxon>
        <taxon>Coemansia</taxon>
    </lineage>
</organism>
<feature type="transmembrane region" description="Helical" evidence="1">
    <location>
        <begin position="190"/>
        <end position="210"/>
    </location>
</feature>
<dbReference type="AlphaFoldDB" id="A0A9W8L3H0"/>
<gene>
    <name evidence="2" type="ORF">IWW39_004632</name>
</gene>
<name>A0A9W8L3H0_9FUNG</name>
<feature type="transmembrane region" description="Helical" evidence="1">
    <location>
        <begin position="265"/>
        <end position="283"/>
    </location>
</feature>
<accession>A0A9W8L3H0</accession>
<keyword evidence="1" id="KW-0812">Transmembrane</keyword>
<evidence type="ECO:0000313" key="2">
    <source>
        <dbReference type="EMBL" id="KAJ2684906.1"/>
    </source>
</evidence>
<feature type="transmembrane region" description="Helical" evidence="1">
    <location>
        <begin position="222"/>
        <end position="245"/>
    </location>
</feature>
<dbReference type="EMBL" id="JANBTX010000181">
    <property type="protein sequence ID" value="KAJ2684906.1"/>
    <property type="molecule type" value="Genomic_DNA"/>
</dbReference>
<reference evidence="2" key="1">
    <citation type="submission" date="2022-07" db="EMBL/GenBank/DDBJ databases">
        <title>Phylogenomic reconstructions and comparative analyses of Kickxellomycotina fungi.</title>
        <authorList>
            <person name="Reynolds N.K."/>
            <person name="Stajich J.E."/>
            <person name="Barry K."/>
            <person name="Grigoriev I.V."/>
            <person name="Crous P."/>
            <person name="Smith M.E."/>
        </authorList>
    </citation>
    <scope>NUCLEOTIDE SEQUENCE</scope>
    <source>
        <strain evidence="2">CBS 109367</strain>
    </source>
</reference>
<protein>
    <submittedName>
        <fullName evidence="2">Uncharacterized protein</fullName>
    </submittedName>
</protein>
<keyword evidence="3" id="KW-1185">Reference proteome</keyword>
<keyword evidence="1" id="KW-1133">Transmembrane helix</keyword>
<feature type="transmembrane region" description="Helical" evidence="1">
    <location>
        <begin position="147"/>
        <end position="170"/>
    </location>
</feature>
<feature type="transmembrane region" description="Helical" evidence="1">
    <location>
        <begin position="30"/>
        <end position="51"/>
    </location>
</feature>
<feature type="transmembrane region" description="Helical" evidence="1">
    <location>
        <begin position="99"/>
        <end position="127"/>
    </location>
</feature>
<comment type="caution">
    <text evidence="2">The sequence shown here is derived from an EMBL/GenBank/DDBJ whole genome shotgun (WGS) entry which is preliminary data.</text>
</comment>
<dbReference type="Proteomes" id="UP001151516">
    <property type="component" value="Unassembled WGS sequence"/>
</dbReference>
<evidence type="ECO:0000256" key="1">
    <source>
        <dbReference type="SAM" id="Phobius"/>
    </source>
</evidence>